<keyword evidence="4" id="KW-0274">FAD</keyword>
<dbReference type="Pfam" id="PF01012">
    <property type="entry name" value="ETF"/>
    <property type="match status" value="1"/>
</dbReference>
<dbReference type="EMBL" id="KF900456">
    <property type="protein sequence ID" value="AIE95614.1"/>
    <property type="molecule type" value="Genomic_DNA"/>
</dbReference>
<organism evidence="7">
    <name type="scientific">uncultured marine group II/III euryarchaeote AD1000_68_A11</name>
    <dbReference type="NCBI Taxonomy" id="1457800"/>
    <lineage>
        <taxon>Archaea</taxon>
        <taxon>Methanobacteriati</taxon>
        <taxon>Methanobacteriota</taxon>
        <taxon>environmental samples</taxon>
    </lineage>
</organism>
<evidence type="ECO:0000313" key="7">
    <source>
        <dbReference type="EMBL" id="AIE95614.1"/>
    </source>
</evidence>
<evidence type="ECO:0000259" key="6">
    <source>
        <dbReference type="SMART" id="SM00893"/>
    </source>
</evidence>
<dbReference type="PIRSF" id="PIRSF000089">
    <property type="entry name" value="Electra_flavoP_a"/>
    <property type="match status" value="1"/>
</dbReference>
<dbReference type="InterPro" id="IPR014729">
    <property type="entry name" value="Rossmann-like_a/b/a_fold"/>
</dbReference>
<proteinExistence type="inferred from homology"/>
<dbReference type="GO" id="GO:0009055">
    <property type="term" value="F:electron transfer activity"/>
    <property type="evidence" value="ECO:0007669"/>
    <property type="project" value="InterPro"/>
</dbReference>
<name>A0A075FWG8_9EURY</name>
<dbReference type="AlphaFoldDB" id="A0A075FWG8"/>
<dbReference type="InterPro" id="IPR029035">
    <property type="entry name" value="DHS-like_NAD/FAD-binding_dom"/>
</dbReference>
<sequence length="306" mass="30553">MDVTVIAESSGDRLHPVTAQLVGAAVTIGGTPTVLCAGGFGAEDAASISGVAKVISVVGDCFGSFDGGAWAEALNSVSGGDVIIAAATPAGREIAATMAAMRGIPIIQDATGLAPGISVTRPIYSGKAIETSTVNAPCAVTVRANAFDAAGEGGSAEISTVNQSADVAVAVREAIAKASERLDVAEADIIISGGRGMGDPANFSHLEEVADIIGAAVGASRAAVDTWDEIPHGMQVGQTGKTVTPSLYIAVGISGAIQHLAGMRTSKYIVAINKDPDAPIFGVADYGIVATWEDALPALKAELGNL</sequence>
<dbReference type="GO" id="GO:0050660">
    <property type="term" value="F:flavin adenine dinucleotide binding"/>
    <property type="evidence" value="ECO:0007669"/>
    <property type="project" value="InterPro"/>
</dbReference>
<gene>
    <name evidence="7" type="primary">etfA</name>
    <name evidence="7" type="synonym">fixB</name>
</gene>
<accession>A0A075FWG8</accession>
<keyword evidence="5" id="KW-0249">Electron transport</keyword>
<dbReference type="Gene3D" id="3.40.50.620">
    <property type="entry name" value="HUPs"/>
    <property type="match status" value="1"/>
</dbReference>
<feature type="domain" description="Electron transfer flavoprotein alpha/beta-subunit N-terminal" evidence="6">
    <location>
        <begin position="3"/>
        <end position="173"/>
    </location>
</feature>
<dbReference type="PANTHER" id="PTHR43153:SF1">
    <property type="entry name" value="ELECTRON TRANSFER FLAVOPROTEIN SUBUNIT ALPHA, MITOCHONDRIAL"/>
    <property type="match status" value="1"/>
</dbReference>
<dbReference type="InterPro" id="IPR018206">
    <property type="entry name" value="ETF_asu_C_CS"/>
</dbReference>
<protein>
    <submittedName>
        <fullName evidence="7">Electron transfer flavoprotein alpha subunit (FixB, etfA)</fullName>
    </submittedName>
</protein>
<dbReference type="SUPFAM" id="SSF52467">
    <property type="entry name" value="DHS-like NAD/FAD-binding domain"/>
    <property type="match status" value="1"/>
</dbReference>
<dbReference type="GO" id="GO:0033539">
    <property type="term" value="P:fatty acid beta-oxidation using acyl-CoA dehydrogenase"/>
    <property type="evidence" value="ECO:0007669"/>
    <property type="project" value="TreeGrafter"/>
</dbReference>
<reference evidence="7" key="1">
    <citation type="journal article" date="2014" name="Genome Biol. Evol.">
        <title>Pangenome evidence for extensive interdomain horizontal transfer affecting lineage core and shell genes in uncultured planktonic thaumarchaeota and euryarchaeota.</title>
        <authorList>
            <person name="Deschamps P."/>
            <person name="Zivanovic Y."/>
            <person name="Moreira D."/>
            <person name="Rodriguez-Valera F."/>
            <person name="Lopez-Garcia P."/>
        </authorList>
    </citation>
    <scope>NUCLEOTIDE SEQUENCE</scope>
</reference>
<evidence type="ECO:0000256" key="3">
    <source>
        <dbReference type="ARBA" id="ARBA00022630"/>
    </source>
</evidence>
<dbReference type="FunFam" id="3.40.50.1220:FF:000001">
    <property type="entry name" value="Electron transfer flavoprotein, alpha subunit"/>
    <property type="match status" value="1"/>
</dbReference>
<dbReference type="InterPro" id="IPR014730">
    <property type="entry name" value="ETF_a/b_N"/>
</dbReference>
<comment type="similarity">
    <text evidence="1">Belongs to the ETF alpha-subunit/FixB family.</text>
</comment>
<dbReference type="Gene3D" id="3.40.50.1220">
    <property type="entry name" value="TPP-binding domain"/>
    <property type="match status" value="1"/>
</dbReference>
<keyword evidence="2" id="KW-0813">Transport</keyword>
<dbReference type="Pfam" id="PF00766">
    <property type="entry name" value="ETF_alpha"/>
    <property type="match status" value="1"/>
</dbReference>
<dbReference type="SMART" id="SM00893">
    <property type="entry name" value="ETF"/>
    <property type="match status" value="1"/>
</dbReference>
<evidence type="ECO:0000256" key="5">
    <source>
        <dbReference type="ARBA" id="ARBA00022982"/>
    </source>
</evidence>
<dbReference type="SUPFAM" id="SSF52402">
    <property type="entry name" value="Adenine nucleotide alpha hydrolases-like"/>
    <property type="match status" value="1"/>
</dbReference>
<keyword evidence="3" id="KW-0285">Flavoprotein</keyword>
<evidence type="ECO:0000256" key="4">
    <source>
        <dbReference type="ARBA" id="ARBA00022827"/>
    </source>
</evidence>
<evidence type="ECO:0000256" key="2">
    <source>
        <dbReference type="ARBA" id="ARBA00022448"/>
    </source>
</evidence>
<dbReference type="PROSITE" id="PS00696">
    <property type="entry name" value="ETF_ALPHA"/>
    <property type="match status" value="1"/>
</dbReference>
<dbReference type="PANTHER" id="PTHR43153">
    <property type="entry name" value="ELECTRON TRANSFER FLAVOPROTEIN ALPHA"/>
    <property type="match status" value="1"/>
</dbReference>
<evidence type="ECO:0000256" key="1">
    <source>
        <dbReference type="ARBA" id="ARBA00005817"/>
    </source>
</evidence>
<dbReference type="InterPro" id="IPR001308">
    <property type="entry name" value="ETF_a/FixB"/>
</dbReference>
<dbReference type="InterPro" id="IPR014731">
    <property type="entry name" value="ETF_asu_C"/>
</dbReference>